<dbReference type="PANTHER" id="PTHR11690:SF279">
    <property type="entry name" value="DEGENERIN-LIKE PROTEIN UNC-105"/>
    <property type="match status" value="1"/>
</dbReference>
<keyword evidence="4 13" id="KW-0894">Sodium channel</keyword>
<evidence type="ECO:0000256" key="4">
    <source>
        <dbReference type="ARBA" id="ARBA00022461"/>
    </source>
</evidence>
<evidence type="ECO:0000256" key="11">
    <source>
        <dbReference type="ARBA" id="ARBA00023201"/>
    </source>
</evidence>
<evidence type="ECO:0000256" key="1">
    <source>
        <dbReference type="ARBA" id="ARBA00004141"/>
    </source>
</evidence>
<keyword evidence="8 13" id="KW-0406">Ion transport</keyword>
<keyword evidence="6 14" id="KW-1133">Transmembrane helix</keyword>
<dbReference type="PROSITE" id="PS01206">
    <property type="entry name" value="ASC"/>
    <property type="match status" value="1"/>
</dbReference>
<evidence type="ECO:0000256" key="5">
    <source>
        <dbReference type="ARBA" id="ARBA00022692"/>
    </source>
</evidence>
<dbReference type="Pfam" id="PF00858">
    <property type="entry name" value="ASC"/>
    <property type="match status" value="1"/>
</dbReference>
<keyword evidence="15" id="KW-1185">Reference proteome</keyword>
<protein>
    <submittedName>
        <fullName evidence="16">Degenerin-like protein unc-105</fullName>
    </submittedName>
</protein>
<proteinExistence type="inferred from homology"/>
<evidence type="ECO:0000256" key="9">
    <source>
        <dbReference type="ARBA" id="ARBA00023136"/>
    </source>
</evidence>
<evidence type="ECO:0000256" key="8">
    <source>
        <dbReference type="ARBA" id="ARBA00023065"/>
    </source>
</evidence>
<dbReference type="PRINTS" id="PR01078">
    <property type="entry name" value="AMINACHANNEL"/>
</dbReference>
<dbReference type="InterPro" id="IPR004726">
    <property type="entry name" value="Deg-1"/>
</dbReference>
<dbReference type="GO" id="GO:0005886">
    <property type="term" value="C:plasma membrane"/>
    <property type="evidence" value="ECO:0007669"/>
    <property type="project" value="TreeGrafter"/>
</dbReference>
<keyword evidence="12 13" id="KW-0407">Ion channel</keyword>
<keyword evidence="5 13" id="KW-0812">Transmembrane</keyword>
<keyword evidence="10" id="KW-0325">Glycoprotein</keyword>
<feature type="transmembrane region" description="Helical" evidence="14">
    <location>
        <begin position="655"/>
        <end position="676"/>
    </location>
</feature>
<dbReference type="STRING" id="1147741.A0A0R3RT59"/>
<evidence type="ECO:0000256" key="2">
    <source>
        <dbReference type="ARBA" id="ARBA00007193"/>
    </source>
</evidence>
<keyword evidence="3 13" id="KW-0813">Transport</keyword>
<dbReference type="Gene3D" id="1.10.287.770">
    <property type="entry name" value="YojJ-like"/>
    <property type="match status" value="1"/>
</dbReference>
<comment type="similarity">
    <text evidence="2 13">Belongs to the amiloride-sensitive sodium channel (TC 1.A.6) family.</text>
</comment>
<dbReference type="InterPro" id="IPR020903">
    <property type="entry name" value="ENaC_CS"/>
</dbReference>
<dbReference type="Gene3D" id="2.60.470.10">
    <property type="entry name" value="Acid-sensing ion channels like domains"/>
    <property type="match status" value="1"/>
</dbReference>
<evidence type="ECO:0000256" key="3">
    <source>
        <dbReference type="ARBA" id="ARBA00022448"/>
    </source>
</evidence>
<evidence type="ECO:0000256" key="6">
    <source>
        <dbReference type="ARBA" id="ARBA00022989"/>
    </source>
</evidence>
<evidence type="ECO:0000256" key="13">
    <source>
        <dbReference type="RuleBase" id="RU000679"/>
    </source>
</evidence>
<dbReference type="NCBIfam" id="TIGR00867">
    <property type="entry name" value="deg-1"/>
    <property type="match status" value="1"/>
</dbReference>
<sequence>MKEKKKKSKSNKKFSGLGKIRVRGHLNYREIVLRFERQSTFHGISHAALASNTKWRIIWYTAFIICFCALLIQIILLIRRYRTYPKTVDLDLKFENAPFPSITLCNLNPYKASMIAKERSTKAMIDAFSNAQNHLGVGISAAIEDARKEAAKSKQARAVPSRVRRSFSNRRYHQASIQCLCEINSITGERQKGSCFAAYKGNISIQFTDVLPRFYPSKCVCQLDWVSKTLWPCFPHKTWNERICTECLENLGHCPMKFFEGEAGEGQKRHPRQKECLCHREYNHCIANNEYGFILEINATTDILTLNISEFFIRPTKPRTVTPTPITVTQKKELVKALGFEGLNDEIAIKEQAKENLMFAVGEMNERAKVNMSQRKDELILKCSFNQRDCNIEDDFKLHYDQTYGNCYTFNWNRTKPVTAHQAGANFGLRVLLYADTSEYLPTSEAVGFRITVHDKWVMPFPDAFGYNAPTGFLSSFGVRLKKFNRLVPPHGQCLEDSKSNQDSIYPGYNYSTEGCHRTCTQKEVIRMCGCASPAYPMPSNAKSCKVNDHVARECIKNATLHFGRLISEGNLTDCVCHQPCSEVNYEVTYSAARWPSGMTKIMECEPGDDLCTERYRKNAAMIQVFYEELNYETLTETPAYTLTSALADLGGLTGLWIGASVVSLMEIIALVVYTVQAYVKKRKRQVF</sequence>
<dbReference type="PANTHER" id="PTHR11690">
    <property type="entry name" value="AMILORIDE-SENSITIVE SODIUM CHANNEL-RELATED"/>
    <property type="match status" value="1"/>
</dbReference>
<evidence type="ECO:0000313" key="15">
    <source>
        <dbReference type="Proteomes" id="UP000050640"/>
    </source>
</evidence>
<evidence type="ECO:0000256" key="10">
    <source>
        <dbReference type="ARBA" id="ARBA00023180"/>
    </source>
</evidence>
<reference evidence="16" key="1">
    <citation type="submission" date="2017-02" db="UniProtKB">
        <authorList>
            <consortium name="WormBaseParasite"/>
        </authorList>
    </citation>
    <scope>IDENTIFICATION</scope>
</reference>
<organism evidence="15 16">
    <name type="scientific">Elaeophora elaphi</name>
    <dbReference type="NCBI Taxonomy" id="1147741"/>
    <lineage>
        <taxon>Eukaryota</taxon>
        <taxon>Metazoa</taxon>
        <taxon>Ecdysozoa</taxon>
        <taxon>Nematoda</taxon>
        <taxon>Chromadorea</taxon>
        <taxon>Rhabditida</taxon>
        <taxon>Spirurina</taxon>
        <taxon>Spiruromorpha</taxon>
        <taxon>Filarioidea</taxon>
        <taxon>Onchocercidae</taxon>
        <taxon>Elaeophora</taxon>
    </lineage>
</organism>
<dbReference type="AlphaFoldDB" id="A0A0R3RT59"/>
<evidence type="ECO:0000313" key="16">
    <source>
        <dbReference type="WBParaSite" id="EEL_0000512401-mRNA-1"/>
    </source>
</evidence>
<dbReference type="Proteomes" id="UP000050640">
    <property type="component" value="Unplaced"/>
</dbReference>
<evidence type="ECO:0000256" key="7">
    <source>
        <dbReference type="ARBA" id="ARBA00023053"/>
    </source>
</evidence>
<evidence type="ECO:0000256" key="14">
    <source>
        <dbReference type="SAM" id="Phobius"/>
    </source>
</evidence>
<comment type="subcellular location">
    <subcellularLocation>
        <location evidence="1">Membrane</location>
        <topology evidence="1">Multi-pass membrane protein</topology>
    </subcellularLocation>
</comment>
<name>A0A0R3RT59_9BILA</name>
<accession>A0A0R3RT59</accession>
<keyword evidence="11 13" id="KW-0739">Sodium transport</keyword>
<keyword evidence="7" id="KW-0915">Sodium</keyword>
<dbReference type="WBParaSite" id="EEL_0000512401-mRNA-1">
    <property type="protein sequence ID" value="EEL_0000512401-mRNA-1"/>
    <property type="gene ID" value="EEL_0000512401"/>
</dbReference>
<dbReference type="GO" id="GO:0015280">
    <property type="term" value="F:ligand-gated sodium channel activity"/>
    <property type="evidence" value="ECO:0007669"/>
    <property type="project" value="TreeGrafter"/>
</dbReference>
<feature type="transmembrane region" description="Helical" evidence="14">
    <location>
        <begin position="57"/>
        <end position="78"/>
    </location>
</feature>
<dbReference type="InterPro" id="IPR001873">
    <property type="entry name" value="ENaC"/>
</dbReference>
<keyword evidence="9 14" id="KW-0472">Membrane</keyword>
<evidence type="ECO:0000256" key="12">
    <source>
        <dbReference type="ARBA" id="ARBA00023303"/>
    </source>
</evidence>